<dbReference type="SUPFAM" id="SSF54814">
    <property type="entry name" value="Prokaryotic type KH domain (KH-domain type II)"/>
    <property type="match status" value="2"/>
</dbReference>
<dbReference type="CDD" id="cd22529">
    <property type="entry name" value="KH-II_NusA_rpt2"/>
    <property type="match status" value="1"/>
</dbReference>
<dbReference type="SUPFAM" id="SSF69705">
    <property type="entry name" value="Transcription factor NusA, N-terminal domain"/>
    <property type="match status" value="1"/>
</dbReference>
<dbReference type="InterPro" id="IPR013735">
    <property type="entry name" value="TF_NusA_N"/>
</dbReference>
<dbReference type="CDD" id="cd02134">
    <property type="entry name" value="KH-II_NusA_rpt1"/>
    <property type="match status" value="1"/>
</dbReference>
<dbReference type="NCBIfam" id="TIGR01953">
    <property type="entry name" value="NusA"/>
    <property type="match status" value="1"/>
</dbReference>
<dbReference type="InterPro" id="IPR025249">
    <property type="entry name" value="TF_NusA_KH_1st"/>
</dbReference>
<evidence type="ECO:0000256" key="6">
    <source>
        <dbReference type="ARBA" id="ARBA00023163"/>
    </source>
</evidence>
<feature type="domain" description="S1 motif" evidence="8">
    <location>
        <begin position="112"/>
        <end position="177"/>
    </location>
</feature>
<dbReference type="AlphaFoldDB" id="A0AB34X1V2"/>
<comment type="subcellular location">
    <subcellularLocation>
        <location evidence="7">Cytoplasm</location>
    </subcellularLocation>
</comment>
<dbReference type="Pfam" id="PF08529">
    <property type="entry name" value="NusA_N"/>
    <property type="match status" value="1"/>
</dbReference>
<evidence type="ECO:0000259" key="8">
    <source>
        <dbReference type="PROSITE" id="PS50126"/>
    </source>
</evidence>
<evidence type="ECO:0000256" key="5">
    <source>
        <dbReference type="ARBA" id="ARBA00023015"/>
    </source>
</evidence>
<dbReference type="SMART" id="SM00316">
    <property type="entry name" value="S1"/>
    <property type="match status" value="1"/>
</dbReference>
<dbReference type="SUPFAM" id="SSF50249">
    <property type="entry name" value="Nucleic acid-binding proteins"/>
    <property type="match status" value="1"/>
</dbReference>
<dbReference type="PROSITE" id="PS50126">
    <property type="entry name" value="S1"/>
    <property type="match status" value="1"/>
</dbReference>
<sequence>MDIDMAALRMVEAEKGVSLDTLMAAIEDALLKAYHNAPGALDDARVEVDRKNGHVMVMAAEIDEDGNKIGEFDDTPSGFGRIATTTARSIIMQRLREAEDEQVLGSFRDKKGEVVSGIIQQSRDKDVVVVKVGEFEAVLPKAEQVPGEKYHHGQWIRAVVIKTALGEKGARIEVSRRHPDLVRGLFAREVPEITSGDVVIESVAREAGYRTKIAVRSTRPNINAKGACIGPMGRRVRAVMNELNHEKIDIIDYSEDVATFVANALSPAHVSSVTVEPAEHVLAHVVVPDFQLSLAIGKEGQNARLAARLTGAKIDIRSDMDPETTSEEA</sequence>
<reference evidence="10 12" key="2">
    <citation type="submission" date="2017-09" db="EMBL/GenBank/DDBJ databases">
        <title>Bacterial strain isolated from the female urinary microbiota.</title>
        <authorList>
            <person name="Thomas-White K."/>
            <person name="Kumar N."/>
            <person name="Forster S."/>
            <person name="Putonti C."/>
            <person name="Lawley T."/>
            <person name="Wolfe A.J."/>
        </authorList>
    </citation>
    <scope>NUCLEOTIDE SEQUENCE [LARGE SCALE GENOMIC DNA]</scope>
    <source>
        <strain evidence="10 12">UMB0744</strain>
    </source>
</reference>
<keyword evidence="4 7" id="KW-0694">RNA-binding</keyword>
<dbReference type="Proteomes" id="UP000243201">
    <property type="component" value="Unassembled WGS sequence"/>
</dbReference>
<dbReference type="GeneID" id="78353337"/>
<dbReference type="RefSeq" id="WP_022864979.1">
    <property type="nucleotide sequence ID" value="NZ_CAUPGC010000002.1"/>
</dbReference>
<evidence type="ECO:0000313" key="11">
    <source>
        <dbReference type="Proteomes" id="UP000070572"/>
    </source>
</evidence>
<keyword evidence="2 7" id="KW-0963">Cytoplasm</keyword>
<dbReference type="GO" id="GO:0003700">
    <property type="term" value="F:DNA-binding transcription factor activity"/>
    <property type="evidence" value="ECO:0007669"/>
    <property type="project" value="InterPro"/>
</dbReference>
<comment type="similarity">
    <text evidence="7">Belongs to the NusA family.</text>
</comment>
<dbReference type="Pfam" id="PF26594">
    <property type="entry name" value="KH_NusA_2nd"/>
    <property type="match status" value="1"/>
</dbReference>
<dbReference type="InterPro" id="IPR010213">
    <property type="entry name" value="TF_NusA"/>
</dbReference>
<evidence type="ECO:0000313" key="10">
    <source>
        <dbReference type="EMBL" id="PMB89014.1"/>
    </source>
</evidence>
<dbReference type="FunFam" id="3.30.300.20:FF:000005">
    <property type="entry name" value="Transcription termination/antitermination protein NusA"/>
    <property type="match status" value="1"/>
</dbReference>
<dbReference type="InterPro" id="IPR015946">
    <property type="entry name" value="KH_dom-like_a/b"/>
</dbReference>
<evidence type="ECO:0000313" key="12">
    <source>
        <dbReference type="Proteomes" id="UP000243201"/>
    </source>
</evidence>
<dbReference type="Gene3D" id="3.30.1480.10">
    <property type="entry name" value="NusA, N-terminal domain"/>
    <property type="match status" value="1"/>
</dbReference>
<reference evidence="9 11" key="1">
    <citation type="submission" date="2016-01" db="EMBL/GenBank/DDBJ databases">
        <authorList>
            <person name="Mitreva M."/>
            <person name="Pepin K.H."/>
            <person name="Mihindukulasuriya K.A."/>
            <person name="Fulton R."/>
            <person name="Fronick C."/>
            <person name="O'Laughlin M."/>
            <person name="Miner T."/>
            <person name="Herter B."/>
            <person name="Rosa B.A."/>
            <person name="Cordes M."/>
            <person name="Tomlinson C."/>
            <person name="Wollam A."/>
            <person name="Palsikar V.B."/>
            <person name="Mardis E.R."/>
            <person name="Wilson R.K."/>
        </authorList>
    </citation>
    <scope>NUCLEOTIDE SEQUENCE [LARGE SCALE GENOMIC DNA]</scope>
    <source>
        <strain evidence="9 11">DNF00696</strain>
    </source>
</reference>
<keyword evidence="3 7" id="KW-0889">Transcription antitermination</keyword>
<protein>
    <recommendedName>
        <fullName evidence="7">Transcription termination/antitermination protein NusA</fullName>
    </recommendedName>
</protein>
<organism evidence="9 11">
    <name type="scientific">Varibaculum cambriense</name>
    <dbReference type="NCBI Taxonomy" id="184870"/>
    <lineage>
        <taxon>Bacteria</taxon>
        <taxon>Bacillati</taxon>
        <taxon>Actinomycetota</taxon>
        <taxon>Actinomycetes</taxon>
        <taxon>Actinomycetales</taxon>
        <taxon>Actinomycetaceae</taxon>
        <taxon>Varibaculum</taxon>
    </lineage>
</organism>
<comment type="caution">
    <text evidence="9">The sequence shown here is derived from an EMBL/GenBank/DDBJ whole genome shotgun (WGS) entry which is preliminary data.</text>
</comment>
<dbReference type="InterPro" id="IPR036555">
    <property type="entry name" value="NusA_N_sf"/>
</dbReference>
<evidence type="ECO:0000256" key="4">
    <source>
        <dbReference type="ARBA" id="ARBA00022884"/>
    </source>
</evidence>
<accession>A0AB34X1V2</accession>
<dbReference type="InterPro" id="IPR009019">
    <property type="entry name" value="KH_sf_prok-type"/>
</dbReference>
<proteinExistence type="inferred from homology"/>
<dbReference type="Proteomes" id="UP000070572">
    <property type="component" value="Unassembled WGS sequence"/>
</dbReference>
<dbReference type="CDD" id="cd04455">
    <property type="entry name" value="S1_NusA"/>
    <property type="match status" value="1"/>
</dbReference>
<dbReference type="PANTHER" id="PTHR22648:SF0">
    <property type="entry name" value="TRANSCRIPTION TERMINATION_ANTITERMINATION PROTEIN NUSA"/>
    <property type="match status" value="1"/>
</dbReference>
<dbReference type="GO" id="GO:0006353">
    <property type="term" value="P:DNA-templated transcription termination"/>
    <property type="evidence" value="ECO:0007669"/>
    <property type="project" value="UniProtKB-UniRule"/>
</dbReference>
<gene>
    <name evidence="7" type="primary">nusA</name>
    <name evidence="10" type="ORF">CJ240_08420</name>
    <name evidence="9" type="ORF">HMPREF1862_00319</name>
</gene>
<dbReference type="InterPro" id="IPR058582">
    <property type="entry name" value="KH_NusA_2nd"/>
</dbReference>
<dbReference type="Pfam" id="PF13184">
    <property type="entry name" value="KH_NusA_1st"/>
    <property type="match status" value="1"/>
</dbReference>
<name>A0AB34X1V2_9ACTO</name>
<evidence type="ECO:0000256" key="3">
    <source>
        <dbReference type="ARBA" id="ARBA00022814"/>
    </source>
</evidence>
<dbReference type="HAMAP" id="MF_00945_B">
    <property type="entry name" value="NusA_B"/>
    <property type="match status" value="1"/>
</dbReference>
<dbReference type="GO" id="GO:0005829">
    <property type="term" value="C:cytosol"/>
    <property type="evidence" value="ECO:0007669"/>
    <property type="project" value="TreeGrafter"/>
</dbReference>
<evidence type="ECO:0000256" key="1">
    <source>
        <dbReference type="ARBA" id="ARBA00022472"/>
    </source>
</evidence>
<dbReference type="GO" id="GO:0031564">
    <property type="term" value="P:transcription antitermination"/>
    <property type="evidence" value="ECO:0007669"/>
    <property type="project" value="UniProtKB-UniRule"/>
</dbReference>
<comment type="function">
    <text evidence="7">Participates in both transcription termination and antitermination.</text>
</comment>
<keyword evidence="1 7" id="KW-0806">Transcription termination</keyword>
<dbReference type="PROSITE" id="PS50084">
    <property type="entry name" value="KH_TYPE_1"/>
    <property type="match status" value="1"/>
</dbReference>
<dbReference type="FunFam" id="3.30.300.20:FF:000002">
    <property type="entry name" value="Transcription termination/antitermination protein NusA"/>
    <property type="match status" value="1"/>
</dbReference>
<dbReference type="PANTHER" id="PTHR22648">
    <property type="entry name" value="TRANSCRIPTION TERMINATION FACTOR NUSA"/>
    <property type="match status" value="1"/>
</dbReference>
<dbReference type="GO" id="GO:0003723">
    <property type="term" value="F:RNA binding"/>
    <property type="evidence" value="ECO:0007669"/>
    <property type="project" value="UniProtKB-UniRule"/>
</dbReference>
<dbReference type="EMBL" id="LSDN01000005">
    <property type="protein sequence ID" value="KXB81889.1"/>
    <property type="molecule type" value="Genomic_DNA"/>
</dbReference>
<dbReference type="Gene3D" id="2.40.50.140">
    <property type="entry name" value="Nucleic acid-binding proteins"/>
    <property type="match status" value="1"/>
</dbReference>
<dbReference type="Gene3D" id="3.30.300.20">
    <property type="match status" value="2"/>
</dbReference>
<keyword evidence="6 7" id="KW-0804">Transcription</keyword>
<dbReference type="InterPro" id="IPR030842">
    <property type="entry name" value="TF_NusA_bacterial"/>
</dbReference>
<dbReference type="EMBL" id="PNGC01000003">
    <property type="protein sequence ID" value="PMB89014.1"/>
    <property type="molecule type" value="Genomic_DNA"/>
</dbReference>
<evidence type="ECO:0000313" key="9">
    <source>
        <dbReference type="EMBL" id="KXB81889.1"/>
    </source>
</evidence>
<keyword evidence="5 7" id="KW-0805">Transcription regulation</keyword>
<keyword evidence="12" id="KW-1185">Reference proteome</keyword>
<dbReference type="InterPro" id="IPR003029">
    <property type="entry name" value="S1_domain"/>
</dbReference>
<comment type="subunit">
    <text evidence="7">Monomer. Binds directly to the core enzyme of the DNA-dependent RNA polymerase and to nascent RNA.</text>
</comment>
<evidence type="ECO:0000256" key="2">
    <source>
        <dbReference type="ARBA" id="ARBA00022490"/>
    </source>
</evidence>
<dbReference type="InterPro" id="IPR012340">
    <property type="entry name" value="NA-bd_OB-fold"/>
</dbReference>
<evidence type="ECO:0000256" key="7">
    <source>
        <dbReference type="HAMAP-Rule" id="MF_00945"/>
    </source>
</evidence>